<dbReference type="EMBL" id="CP015055">
    <property type="protein sequence ID" value="QGN14549.1"/>
    <property type="molecule type" value="Genomic_DNA"/>
</dbReference>
<feature type="chain" id="PRO_5046916348" description="Nucleotide exchange factor SIL1" evidence="9">
    <location>
        <begin position="24"/>
        <end position="416"/>
    </location>
</feature>
<keyword evidence="6" id="KW-0256">Endoplasmic reticulum</keyword>
<evidence type="ECO:0000256" key="7">
    <source>
        <dbReference type="ARBA" id="ARBA00022927"/>
    </source>
</evidence>
<evidence type="ECO:0000256" key="5">
    <source>
        <dbReference type="ARBA" id="ARBA00022729"/>
    </source>
</evidence>
<dbReference type="InterPro" id="IPR031884">
    <property type="entry name" value="Sil1_fungi"/>
</dbReference>
<feature type="signal peptide" evidence="9">
    <location>
        <begin position="1"/>
        <end position="23"/>
    </location>
</feature>
<evidence type="ECO:0000313" key="11">
    <source>
        <dbReference type="Proteomes" id="UP000422736"/>
    </source>
</evidence>
<dbReference type="Proteomes" id="UP000422736">
    <property type="component" value="Chromosome 2"/>
</dbReference>
<comment type="similarity">
    <text evidence="1">Belongs to the SIL1 family.</text>
</comment>
<evidence type="ECO:0000256" key="9">
    <source>
        <dbReference type="SAM" id="SignalP"/>
    </source>
</evidence>
<sequence length="416" mass="48164">MRFRSVHRVLTLLLVMFLAKSTATSLSDSEQEPKIDIKQDDEEAGLVIGDHLICNAEECYPKVFEPTNEWKVIKPAQRLPPGLDIRISLEKGVKEAKLGENQESAQNELVIAETNKHSELSTKEEHEFSKEFAKIRDVIEQSNSQNWVDVESVLDDLAEFAHDYKKGFKIISNEYQTLESFAFNESVPTQVRELAARIILSSLRNNPPSIDFINENYPESTTKIYNELSKLGDSADNALLVKRFLSMLDVIFSRSEKVTINDEILWRHYQAMDPVSKIKVLEIISKYYNKNNVNTVNGPDKNLVVVQKWTNELTNFLQVPELDEFHLREFFNCVCFIKENFKESIKIDTDFINWLIVEIESRREKSKDEVYKRDVDQLEFDDQLAQSRHMVFGNPNAARLKERLYDEDSNLGADEL</sequence>
<keyword evidence="8" id="KW-0811">Translocation</keyword>
<name>A0ABX6EUI6_KLUMA</name>
<evidence type="ECO:0000313" key="10">
    <source>
        <dbReference type="EMBL" id="QGN14549.1"/>
    </source>
</evidence>
<reference evidence="10 11" key="1">
    <citation type="submission" date="2016-03" db="EMBL/GenBank/DDBJ databases">
        <title>How can Kluyveromyces marxianus grow so fast - potential evolutionary course in Saccharomyces Complex revealed by comparative genomics.</title>
        <authorList>
            <person name="Mo W."/>
            <person name="Lu W."/>
            <person name="Yang X."/>
            <person name="Qi J."/>
            <person name="Lv H."/>
        </authorList>
    </citation>
    <scope>NUCLEOTIDE SEQUENCE [LARGE SCALE GENOMIC DNA]</scope>
    <source>
        <strain evidence="10 11">FIM1</strain>
    </source>
</reference>
<organism evidence="10 11">
    <name type="scientific">Kluyveromyces marxianus</name>
    <name type="common">Yeast</name>
    <name type="synonym">Candida kefyr</name>
    <dbReference type="NCBI Taxonomy" id="4911"/>
    <lineage>
        <taxon>Eukaryota</taxon>
        <taxon>Fungi</taxon>
        <taxon>Dikarya</taxon>
        <taxon>Ascomycota</taxon>
        <taxon>Saccharomycotina</taxon>
        <taxon>Saccharomycetes</taxon>
        <taxon>Saccharomycetales</taxon>
        <taxon>Saccharomycetaceae</taxon>
        <taxon>Kluyveromyces</taxon>
    </lineage>
</organism>
<evidence type="ECO:0000256" key="2">
    <source>
        <dbReference type="ARBA" id="ARBA00011799"/>
    </source>
</evidence>
<dbReference type="Pfam" id="PF16782">
    <property type="entry name" value="SIL1"/>
    <property type="match status" value="1"/>
</dbReference>
<keyword evidence="4" id="KW-0813">Transport</keyword>
<gene>
    <name evidence="10" type="primary">SIL1</name>
    <name evidence="10" type="ORF">FIM1_1211</name>
</gene>
<keyword evidence="11" id="KW-1185">Reference proteome</keyword>
<evidence type="ECO:0000256" key="6">
    <source>
        <dbReference type="ARBA" id="ARBA00022824"/>
    </source>
</evidence>
<accession>A0ABX6EUI6</accession>
<evidence type="ECO:0000256" key="1">
    <source>
        <dbReference type="ARBA" id="ARBA00010588"/>
    </source>
</evidence>
<keyword evidence="5 9" id="KW-0732">Signal</keyword>
<dbReference type="Gene3D" id="1.25.10.10">
    <property type="entry name" value="Leucine-rich Repeat Variant"/>
    <property type="match status" value="1"/>
</dbReference>
<proteinExistence type="inferred from homology"/>
<keyword evidence="7" id="KW-0653">Protein transport</keyword>
<evidence type="ECO:0000256" key="3">
    <source>
        <dbReference type="ARBA" id="ARBA00015352"/>
    </source>
</evidence>
<evidence type="ECO:0000256" key="8">
    <source>
        <dbReference type="ARBA" id="ARBA00023010"/>
    </source>
</evidence>
<protein>
    <recommendedName>
        <fullName evidence="3">Nucleotide exchange factor SIL1</fullName>
    </recommendedName>
</protein>
<evidence type="ECO:0000256" key="4">
    <source>
        <dbReference type="ARBA" id="ARBA00022448"/>
    </source>
</evidence>
<dbReference type="InterPro" id="IPR011989">
    <property type="entry name" value="ARM-like"/>
</dbReference>
<comment type="subunit">
    <text evidence="2">Interacts with KAR2.</text>
</comment>